<dbReference type="Proteomes" id="UP000664521">
    <property type="component" value="Unassembled WGS sequence"/>
</dbReference>
<proteinExistence type="predicted"/>
<reference evidence="1" key="1">
    <citation type="submission" date="2021-03" db="EMBL/GenBank/DDBJ databases">
        <authorList>
            <person name="Tagirdzhanova G."/>
        </authorList>
    </citation>
    <scope>NUCLEOTIDE SEQUENCE</scope>
</reference>
<organism evidence="1 2">
    <name type="scientific">Heterodermia speciosa</name>
    <dbReference type="NCBI Taxonomy" id="116794"/>
    <lineage>
        <taxon>Eukaryota</taxon>
        <taxon>Fungi</taxon>
        <taxon>Dikarya</taxon>
        <taxon>Ascomycota</taxon>
        <taxon>Pezizomycotina</taxon>
        <taxon>Lecanoromycetes</taxon>
        <taxon>OSLEUM clade</taxon>
        <taxon>Lecanoromycetidae</taxon>
        <taxon>Caliciales</taxon>
        <taxon>Physciaceae</taxon>
        <taxon>Heterodermia</taxon>
    </lineage>
</organism>
<dbReference type="AlphaFoldDB" id="A0A8H3F5Z4"/>
<protein>
    <submittedName>
        <fullName evidence="1">Uncharacterized protein</fullName>
    </submittedName>
</protein>
<evidence type="ECO:0000313" key="2">
    <source>
        <dbReference type="Proteomes" id="UP000664521"/>
    </source>
</evidence>
<keyword evidence="2" id="KW-1185">Reference proteome</keyword>
<evidence type="ECO:0000313" key="1">
    <source>
        <dbReference type="EMBL" id="CAF9919182.1"/>
    </source>
</evidence>
<dbReference type="PANTHER" id="PTHR38790:SF9">
    <property type="entry name" value="F-BOX DOMAIN-CONTAINING PROTEIN"/>
    <property type="match status" value="1"/>
</dbReference>
<dbReference type="OrthoDB" id="5413827at2759"/>
<accession>A0A8H3F5Z4</accession>
<comment type="caution">
    <text evidence="1">The sequence shown here is derived from an EMBL/GenBank/DDBJ whole genome shotgun (WGS) entry which is preliminary data.</text>
</comment>
<name>A0A8H3F5Z4_9LECA</name>
<dbReference type="PANTHER" id="PTHR38790">
    <property type="entry name" value="2EXR DOMAIN-CONTAINING PROTEIN-RELATED"/>
    <property type="match status" value="1"/>
</dbReference>
<dbReference type="EMBL" id="CAJPDS010000023">
    <property type="protein sequence ID" value="CAF9919182.1"/>
    <property type="molecule type" value="Genomic_DNA"/>
</dbReference>
<gene>
    <name evidence="1" type="ORF">HETSPECPRED_003968</name>
</gene>
<sequence length="254" mass="30116">MRLRSGTILAARDDNPRPSRRRKVDIIASLLRTFPITREQLTADISQLPLKEKVIRKGINRKSKTEELRAKRLKAYRRLRKAARNQRSPFISLPPEIRNMIYGYVVGNQVFKLDYKCKGTRALNIARISPLKFELSLLFTCRFIEKELDGFIFKKNSFRFHHHVAVYKFINLVPDSNLARIETLNLDITLFSKRNMEKWLRLMNTAVLEKFTGLKYVEVRARAYPRARIDEWMDEMERLEEVGKERNMDWKIVS</sequence>